<dbReference type="InterPro" id="IPR012318">
    <property type="entry name" value="HTH_CRP"/>
</dbReference>
<dbReference type="PANTHER" id="PTHR24567:SF74">
    <property type="entry name" value="HTH-TYPE TRANSCRIPTIONAL REGULATOR ARCR"/>
    <property type="match status" value="1"/>
</dbReference>
<protein>
    <submittedName>
        <fullName evidence="6">cAMP-binding domain of CRP or a regulatory subunit of cAMP-dependent protein kinases</fullName>
    </submittedName>
</protein>
<dbReference type="InterPro" id="IPR018490">
    <property type="entry name" value="cNMP-bd_dom_sf"/>
</dbReference>
<dbReference type="Gene3D" id="2.60.120.10">
    <property type="entry name" value="Jelly Rolls"/>
    <property type="match status" value="1"/>
</dbReference>
<dbReference type="Pfam" id="PF13545">
    <property type="entry name" value="HTH_Crp_2"/>
    <property type="match status" value="1"/>
</dbReference>
<dbReference type="SMART" id="SM00419">
    <property type="entry name" value="HTH_CRP"/>
    <property type="match status" value="1"/>
</dbReference>
<keyword evidence="3" id="KW-0804">Transcription</keyword>
<organism evidence="6 7">
    <name type="scientific">Caloramator proteoclasticus DSM 10124</name>
    <dbReference type="NCBI Taxonomy" id="1121262"/>
    <lineage>
        <taxon>Bacteria</taxon>
        <taxon>Bacillati</taxon>
        <taxon>Bacillota</taxon>
        <taxon>Clostridia</taxon>
        <taxon>Eubacteriales</taxon>
        <taxon>Clostridiaceae</taxon>
        <taxon>Caloramator</taxon>
    </lineage>
</organism>
<dbReference type="InterPro" id="IPR036388">
    <property type="entry name" value="WH-like_DNA-bd_sf"/>
</dbReference>
<keyword evidence="7" id="KW-1185">Reference proteome</keyword>
<dbReference type="AlphaFoldDB" id="A0A1M4XKB1"/>
<evidence type="ECO:0000256" key="1">
    <source>
        <dbReference type="ARBA" id="ARBA00023015"/>
    </source>
</evidence>
<dbReference type="InterPro" id="IPR036390">
    <property type="entry name" value="WH_DNA-bd_sf"/>
</dbReference>
<evidence type="ECO:0000313" key="7">
    <source>
        <dbReference type="Proteomes" id="UP000184423"/>
    </source>
</evidence>
<keyword evidence="6" id="KW-0808">Transferase</keyword>
<dbReference type="Proteomes" id="UP000184423">
    <property type="component" value="Unassembled WGS sequence"/>
</dbReference>
<dbReference type="GO" id="GO:0016301">
    <property type="term" value="F:kinase activity"/>
    <property type="evidence" value="ECO:0007669"/>
    <property type="project" value="UniProtKB-KW"/>
</dbReference>
<feature type="domain" description="HTH crp-type" evidence="5">
    <location>
        <begin position="141"/>
        <end position="214"/>
    </location>
</feature>
<dbReference type="SUPFAM" id="SSF46785">
    <property type="entry name" value="Winged helix' DNA-binding domain"/>
    <property type="match status" value="1"/>
</dbReference>
<proteinExistence type="predicted"/>
<dbReference type="GO" id="GO:0003700">
    <property type="term" value="F:DNA-binding transcription factor activity"/>
    <property type="evidence" value="ECO:0007669"/>
    <property type="project" value="TreeGrafter"/>
</dbReference>
<keyword evidence="2" id="KW-0238">DNA-binding</keyword>
<feature type="domain" description="Cyclic nucleotide-binding" evidence="4">
    <location>
        <begin position="39"/>
        <end position="127"/>
    </location>
</feature>
<dbReference type="SUPFAM" id="SSF51206">
    <property type="entry name" value="cAMP-binding domain-like"/>
    <property type="match status" value="1"/>
</dbReference>
<evidence type="ECO:0000256" key="3">
    <source>
        <dbReference type="ARBA" id="ARBA00023163"/>
    </source>
</evidence>
<gene>
    <name evidence="6" type="ORF">SAMN02746091_01436</name>
</gene>
<keyword evidence="6" id="KW-0418">Kinase</keyword>
<dbReference type="Gene3D" id="1.10.10.10">
    <property type="entry name" value="Winged helix-like DNA-binding domain superfamily/Winged helix DNA-binding domain"/>
    <property type="match status" value="1"/>
</dbReference>
<sequence>MYSDWFEQKRQDKMRQFFLKLSKEGIIKSYNKNEIIDIESGEYVVIVVEGILSVEIISSMGNEKLLYVLRPGEIYGEMSYFCGGRCVTILKAKEKSKIALVKRDILETVLENEPEIYRYFIHSITRKFRIVMLQLTSAIFNDSIGKIADTLLRLASCSEKNPDEEVSISVSYTHQELANNVGCSRITITRCLNRFISEGIIDIKNKRIIIKDIDKLQSYVDKII</sequence>
<evidence type="ECO:0000256" key="2">
    <source>
        <dbReference type="ARBA" id="ARBA00023125"/>
    </source>
</evidence>
<dbReference type="PANTHER" id="PTHR24567">
    <property type="entry name" value="CRP FAMILY TRANSCRIPTIONAL REGULATORY PROTEIN"/>
    <property type="match status" value="1"/>
</dbReference>
<dbReference type="RefSeq" id="WP_073248706.1">
    <property type="nucleotide sequence ID" value="NZ_FQVG01000024.1"/>
</dbReference>
<dbReference type="PROSITE" id="PS51063">
    <property type="entry name" value="HTH_CRP_2"/>
    <property type="match status" value="1"/>
</dbReference>
<dbReference type="InterPro" id="IPR000595">
    <property type="entry name" value="cNMP-bd_dom"/>
</dbReference>
<evidence type="ECO:0000259" key="4">
    <source>
        <dbReference type="PROSITE" id="PS50042"/>
    </source>
</evidence>
<evidence type="ECO:0000259" key="5">
    <source>
        <dbReference type="PROSITE" id="PS51063"/>
    </source>
</evidence>
<keyword evidence="1" id="KW-0805">Transcription regulation</keyword>
<dbReference type="EMBL" id="FQVG01000024">
    <property type="protein sequence ID" value="SHE93703.1"/>
    <property type="molecule type" value="Genomic_DNA"/>
</dbReference>
<dbReference type="InterPro" id="IPR050397">
    <property type="entry name" value="Env_Response_Regulators"/>
</dbReference>
<accession>A0A1M4XKB1</accession>
<dbReference type="PROSITE" id="PS50042">
    <property type="entry name" value="CNMP_BINDING_3"/>
    <property type="match status" value="1"/>
</dbReference>
<dbReference type="Pfam" id="PF00027">
    <property type="entry name" value="cNMP_binding"/>
    <property type="match status" value="1"/>
</dbReference>
<reference evidence="7" key="1">
    <citation type="submission" date="2016-11" db="EMBL/GenBank/DDBJ databases">
        <authorList>
            <person name="Varghese N."/>
            <person name="Submissions S."/>
        </authorList>
    </citation>
    <scope>NUCLEOTIDE SEQUENCE [LARGE SCALE GENOMIC DNA]</scope>
    <source>
        <strain evidence="7">DSM 10124</strain>
    </source>
</reference>
<evidence type="ECO:0000313" key="6">
    <source>
        <dbReference type="EMBL" id="SHE93703.1"/>
    </source>
</evidence>
<dbReference type="GO" id="GO:0005829">
    <property type="term" value="C:cytosol"/>
    <property type="evidence" value="ECO:0007669"/>
    <property type="project" value="TreeGrafter"/>
</dbReference>
<name>A0A1M4XKB1_9CLOT</name>
<dbReference type="GO" id="GO:0003677">
    <property type="term" value="F:DNA binding"/>
    <property type="evidence" value="ECO:0007669"/>
    <property type="project" value="UniProtKB-KW"/>
</dbReference>
<dbReference type="InterPro" id="IPR014710">
    <property type="entry name" value="RmlC-like_jellyroll"/>
</dbReference>
<dbReference type="CDD" id="cd00038">
    <property type="entry name" value="CAP_ED"/>
    <property type="match status" value="1"/>
</dbReference>